<comment type="caution">
    <text evidence="2">The sequence shown here is derived from an EMBL/GenBank/DDBJ whole genome shotgun (WGS) entry which is preliminary data.</text>
</comment>
<reference evidence="2 3" key="1">
    <citation type="submission" date="2019-08" db="EMBL/GenBank/DDBJ databases">
        <title>In-depth cultivation of the pig gut microbiome towards novel bacterial diversity and tailored functional studies.</title>
        <authorList>
            <person name="Wylensek D."/>
            <person name="Hitch T.C.A."/>
            <person name="Clavel T."/>
        </authorList>
    </citation>
    <scope>NUCLEOTIDE SEQUENCE [LARGE SCALE GENOMIC DNA]</scope>
    <source>
        <strain evidence="2 3">Oil+RF-744-GAM-WT-6</strain>
    </source>
</reference>
<dbReference type="InterPro" id="IPR001932">
    <property type="entry name" value="PPM-type_phosphatase-like_dom"/>
</dbReference>
<dbReference type="SUPFAM" id="SSF81606">
    <property type="entry name" value="PP2C-like"/>
    <property type="match status" value="1"/>
</dbReference>
<dbReference type="Gene3D" id="3.60.40.10">
    <property type="entry name" value="PPM-type phosphatase domain"/>
    <property type="match status" value="1"/>
</dbReference>
<dbReference type="NCBIfam" id="NF033484">
    <property type="entry name" value="Stp1_PP2C_phos"/>
    <property type="match status" value="1"/>
</dbReference>
<dbReference type="AlphaFoldDB" id="A0A7X2NPR9"/>
<proteinExistence type="predicted"/>
<dbReference type="EMBL" id="VUMN01000001">
    <property type="protein sequence ID" value="MSS57344.1"/>
    <property type="molecule type" value="Genomic_DNA"/>
</dbReference>
<gene>
    <name evidence="2" type="ORF">FYJ51_00265</name>
</gene>
<dbReference type="SMART" id="SM00332">
    <property type="entry name" value="PP2Cc"/>
    <property type="match status" value="1"/>
</dbReference>
<dbReference type="Proteomes" id="UP000461880">
    <property type="component" value="Unassembled WGS sequence"/>
</dbReference>
<name>A0A7X2NPR9_9FIRM</name>
<dbReference type="Pfam" id="PF13672">
    <property type="entry name" value="PP2C_2"/>
    <property type="match status" value="1"/>
</dbReference>
<organism evidence="2 3">
    <name type="scientific">Stecheria intestinalis</name>
    <dbReference type="NCBI Taxonomy" id="2606630"/>
    <lineage>
        <taxon>Bacteria</taxon>
        <taxon>Bacillati</taxon>
        <taxon>Bacillota</taxon>
        <taxon>Erysipelotrichia</taxon>
        <taxon>Erysipelotrichales</taxon>
        <taxon>Erysipelotrichaceae</taxon>
        <taxon>Stecheria</taxon>
    </lineage>
</organism>
<evidence type="ECO:0000313" key="2">
    <source>
        <dbReference type="EMBL" id="MSS57344.1"/>
    </source>
</evidence>
<dbReference type="SMART" id="SM00331">
    <property type="entry name" value="PP2C_SIG"/>
    <property type="match status" value="1"/>
</dbReference>
<accession>A0A7X2NPR9</accession>
<dbReference type="RefSeq" id="WP_277084479.1">
    <property type="nucleotide sequence ID" value="NZ_JAQXPC010000027.1"/>
</dbReference>
<sequence>MKYYGITDRGKLRRSNQDSYVIATNQTGDVFAMVCDGIGGGKGGDVASRIAVSYFSMAFSENEGFSSAEETEAWVREQVDSANARIFETGRNMPELHGMGTTLSGVLITKHGRYVVNIGDSRTYSYTSAGYFRLLTEDHTLVNDMLKHGELTPEQAEKFPRKNVLTNALGVWEKVHADIFVHNEELSGFLICSDGLHGYVEESVIRTIVLDRETDPALRVRRLYQAAMDAGGYDNITAILIDLEGDEAHEQF</sequence>
<evidence type="ECO:0000313" key="3">
    <source>
        <dbReference type="Proteomes" id="UP000461880"/>
    </source>
</evidence>
<protein>
    <submittedName>
        <fullName evidence="2">Stp1/IreP family PP2C-type Ser/Thr phosphatase</fullName>
    </submittedName>
</protein>
<feature type="domain" description="PPM-type phosphatase" evidence="1">
    <location>
        <begin position="2"/>
        <end position="243"/>
    </location>
</feature>
<evidence type="ECO:0000259" key="1">
    <source>
        <dbReference type="PROSITE" id="PS51746"/>
    </source>
</evidence>
<dbReference type="CDD" id="cd00143">
    <property type="entry name" value="PP2Cc"/>
    <property type="match status" value="1"/>
</dbReference>
<dbReference type="PROSITE" id="PS51746">
    <property type="entry name" value="PPM_2"/>
    <property type="match status" value="1"/>
</dbReference>
<keyword evidence="3" id="KW-1185">Reference proteome</keyword>
<dbReference type="InterPro" id="IPR036457">
    <property type="entry name" value="PPM-type-like_dom_sf"/>
</dbReference>